<comment type="caution">
    <text evidence="1">The sequence shown here is derived from an EMBL/GenBank/DDBJ whole genome shotgun (WGS) entry which is preliminary data.</text>
</comment>
<organism evidence="1 2">
    <name type="scientific">Lentilactobacillus diolivorans DSM 14421</name>
    <dbReference type="NCBI Taxonomy" id="1423739"/>
    <lineage>
        <taxon>Bacteria</taxon>
        <taxon>Bacillati</taxon>
        <taxon>Bacillota</taxon>
        <taxon>Bacilli</taxon>
        <taxon>Lactobacillales</taxon>
        <taxon>Lactobacillaceae</taxon>
        <taxon>Lentilactobacillus</taxon>
    </lineage>
</organism>
<dbReference type="Proteomes" id="UP000052013">
    <property type="component" value="Unassembled WGS sequence"/>
</dbReference>
<proteinExistence type="predicted"/>
<dbReference type="PATRIC" id="fig|1423739.3.peg.1735"/>
<dbReference type="AlphaFoldDB" id="A0A0R1S3K4"/>
<reference evidence="1 2" key="1">
    <citation type="journal article" date="2015" name="Genome Announc.">
        <title>Expanding the biotechnology potential of lactobacilli through comparative genomics of 213 strains and associated genera.</title>
        <authorList>
            <person name="Sun Z."/>
            <person name="Harris H.M."/>
            <person name="McCann A."/>
            <person name="Guo C."/>
            <person name="Argimon S."/>
            <person name="Zhang W."/>
            <person name="Yang X."/>
            <person name="Jeffery I.B."/>
            <person name="Cooney J.C."/>
            <person name="Kagawa T.F."/>
            <person name="Liu W."/>
            <person name="Song Y."/>
            <person name="Salvetti E."/>
            <person name="Wrobel A."/>
            <person name="Rasinkangas P."/>
            <person name="Parkhill J."/>
            <person name="Rea M.C."/>
            <person name="O'Sullivan O."/>
            <person name="Ritari J."/>
            <person name="Douillard F.P."/>
            <person name="Paul Ross R."/>
            <person name="Yang R."/>
            <person name="Briner A.E."/>
            <person name="Felis G.E."/>
            <person name="de Vos W.M."/>
            <person name="Barrangou R."/>
            <person name="Klaenhammer T.R."/>
            <person name="Caufield P.W."/>
            <person name="Cui Y."/>
            <person name="Zhang H."/>
            <person name="O'Toole P.W."/>
        </authorList>
    </citation>
    <scope>NUCLEOTIDE SEQUENCE [LARGE SCALE GENOMIC DNA]</scope>
    <source>
        <strain evidence="1 2">DSM 14421</strain>
    </source>
</reference>
<accession>A0A0R1S3K4</accession>
<evidence type="ECO:0000313" key="1">
    <source>
        <dbReference type="EMBL" id="KRL63225.1"/>
    </source>
</evidence>
<dbReference type="EMBL" id="AZEY01000104">
    <property type="protein sequence ID" value="KRL63225.1"/>
    <property type="molecule type" value="Genomic_DNA"/>
</dbReference>
<gene>
    <name evidence="1" type="ORF">FC85_GL001654</name>
</gene>
<name>A0A0R1S3K4_9LACO</name>
<protein>
    <submittedName>
        <fullName evidence="1">Uncharacterized protein</fullName>
    </submittedName>
</protein>
<evidence type="ECO:0000313" key="2">
    <source>
        <dbReference type="Proteomes" id="UP000052013"/>
    </source>
</evidence>
<dbReference type="RefSeq" id="WP_057865964.1">
    <property type="nucleotide sequence ID" value="NZ_AZEY01000104.1"/>
</dbReference>
<sequence>MQKIHQFLTLFLLTTGLIIGIGLSNTSAQAKYTQTPTSLRGYWQRPAKGDARSVLIIKKYKFEGGLLNKEYFQINTNDDWQIRGDKYLKGTKTPQLYVNKKNRNGYYKLGKVNTKTRWYLKKVKHNGKVALKSYVPNALGPAEGKVFYYYKFKGTGDFK</sequence>